<sequence>MVFNIVHIFCTNSVIVYIADDKRVINVGDMIPLMITTRDYAGNFKRVGGDFLKIFLCNDHMRSAIRGRVIDHGNGTYTAEVEAAWSGKSEVIVTLSYPREAITAMYRTRKEVSFVYRSWHMYTT</sequence>
<proteinExistence type="predicted"/>
<dbReference type="Pfam" id="PF06312">
    <property type="entry name" value="Neurexophilin"/>
    <property type="match status" value="1"/>
</dbReference>
<accession>A0A9D3YJ88</accession>
<dbReference type="EMBL" id="JAIWYP010000015">
    <property type="protein sequence ID" value="KAH3701744.1"/>
    <property type="molecule type" value="Genomic_DNA"/>
</dbReference>
<evidence type="ECO:0000313" key="2">
    <source>
        <dbReference type="Proteomes" id="UP000828390"/>
    </source>
</evidence>
<evidence type="ECO:0000313" key="1">
    <source>
        <dbReference type="EMBL" id="KAH3701744.1"/>
    </source>
</evidence>
<protein>
    <submittedName>
        <fullName evidence="1">Uncharacterized protein</fullName>
    </submittedName>
</protein>
<comment type="caution">
    <text evidence="1">The sequence shown here is derived from an EMBL/GenBank/DDBJ whole genome shotgun (WGS) entry which is preliminary data.</text>
</comment>
<dbReference type="PANTHER" id="PTHR16165:SF5">
    <property type="entry name" value="NXPE FAMILY MEMBER 3"/>
    <property type="match status" value="1"/>
</dbReference>
<dbReference type="InterPro" id="IPR013783">
    <property type="entry name" value="Ig-like_fold"/>
</dbReference>
<dbReference type="PANTHER" id="PTHR16165">
    <property type="entry name" value="NXPE FAMILY MEMBER"/>
    <property type="match status" value="1"/>
</dbReference>
<dbReference type="Proteomes" id="UP000828390">
    <property type="component" value="Unassembled WGS sequence"/>
</dbReference>
<dbReference type="Gene3D" id="2.60.40.10">
    <property type="entry name" value="Immunoglobulins"/>
    <property type="match status" value="1"/>
</dbReference>
<dbReference type="InterPro" id="IPR026845">
    <property type="entry name" value="NXPH/NXPE"/>
</dbReference>
<organism evidence="1 2">
    <name type="scientific">Dreissena polymorpha</name>
    <name type="common">Zebra mussel</name>
    <name type="synonym">Mytilus polymorpha</name>
    <dbReference type="NCBI Taxonomy" id="45954"/>
    <lineage>
        <taxon>Eukaryota</taxon>
        <taxon>Metazoa</taxon>
        <taxon>Spiralia</taxon>
        <taxon>Lophotrochozoa</taxon>
        <taxon>Mollusca</taxon>
        <taxon>Bivalvia</taxon>
        <taxon>Autobranchia</taxon>
        <taxon>Heteroconchia</taxon>
        <taxon>Euheterodonta</taxon>
        <taxon>Imparidentia</taxon>
        <taxon>Neoheterodontei</taxon>
        <taxon>Myida</taxon>
        <taxon>Dreissenoidea</taxon>
        <taxon>Dreissenidae</taxon>
        <taxon>Dreissena</taxon>
    </lineage>
</organism>
<dbReference type="AlphaFoldDB" id="A0A9D3YJ88"/>
<dbReference type="SUPFAM" id="SSF81296">
    <property type="entry name" value="E set domains"/>
    <property type="match status" value="1"/>
</dbReference>
<gene>
    <name evidence="1" type="ORF">DPMN_076738</name>
</gene>
<reference evidence="1" key="2">
    <citation type="submission" date="2020-11" db="EMBL/GenBank/DDBJ databases">
        <authorList>
            <person name="McCartney M.A."/>
            <person name="Auch B."/>
            <person name="Kono T."/>
            <person name="Mallez S."/>
            <person name="Becker A."/>
            <person name="Gohl D.M."/>
            <person name="Silverstein K.A.T."/>
            <person name="Koren S."/>
            <person name="Bechman K.B."/>
            <person name="Herman A."/>
            <person name="Abrahante J.E."/>
            <person name="Garbe J."/>
        </authorList>
    </citation>
    <scope>NUCLEOTIDE SEQUENCE</scope>
    <source>
        <strain evidence="1">Duluth1</strain>
        <tissue evidence="1">Whole animal</tissue>
    </source>
</reference>
<reference evidence="1" key="1">
    <citation type="journal article" date="2019" name="bioRxiv">
        <title>The Genome of the Zebra Mussel, Dreissena polymorpha: A Resource for Invasive Species Research.</title>
        <authorList>
            <person name="McCartney M.A."/>
            <person name="Auch B."/>
            <person name="Kono T."/>
            <person name="Mallez S."/>
            <person name="Zhang Y."/>
            <person name="Obille A."/>
            <person name="Becker A."/>
            <person name="Abrahante J.E."/>
            <person name="Garbe J."/>
            <person name="Badalamenti J.P."/>
            <person name="Herman A."/>
            <person name="Mangelson H."/>
            <person name="Liachko I."/>
            <person name="Sullivan S."/>
            <person name="Sone E.D."/>
            <person name="Koren S."/>
            <person name="Silverstein K.A.T."/>
            <person name="Beckman K.B."/>
            <person name="Gohl D.M."/>
        </authorList>
    </citation>
    <scope>NUCLEOTIDE SEQUENCE</scope>
    <source>
        <strain evidence="1">Duluth1</strain>
        <tissue evidence="1">Whole animal</tissue>
    </source>
</reference>
<dbReference type="InterPro" id="IPR014756">
    <property type="entry name" value="Ig_E-set"/>
</dbReference>
<keyword evidence="2" id="KW-1185">Reference proteome</keyword>
<name>A0A9D3YJ88_DREPO</name>